<feature type="compositionally biased region" description="Basic and acidic residues" evidence="1">
    <location>
        <begin position="330"/>
        <end position="342"/>
    </location>
</feature>
<sequence>MSDHEISPQSLEGSPPRHLTATTPRPRAPYPPATHPTKKRKLDSDLQESTAQSMSDDRSRFSVRNATTAGNPTQHFSFRDARVAPQAPLQPILPGDSISRLPEYSGKKGDSTFREFAENFLREAQGMGLTPDRMVKVFPLRLRGEARAVFDNMAVRDKNTWEKLLTHFGAFFAMTPTAASKAYGALKQRKAESVCEFARRVQVTTHSAYPSDPKRGAFTDDQRKERALRAFVSGLHRSIAFVLANVDFNDLSWEKALDMAVRAEEFADQDPPEDETHAMIAALSAQIGQLTTESRESRFRDANRSPPNDRFRSQSQRRVSFAPDPQGYRNTRDQSRNRRGSLEPRSASRAME</sequence>
<feature type="compositionally biased region" description="Polar residues" evidence="1">
    <location>
        <begin position="62"/>
        <end position="73"/>
    </location>
</feature>
<dbReference type="Pfam" id="PF03732">
    <property type="entry name" value="Retrotrans_gag"/>
    <property type="match status" value="1"/>
</dbReference>
<name>A0A4U8V1E6_STECR</name>
<dbReference type="EMBL" id="AZBU02000001">
    <property type="protein sequence ID" value="TMS39165.1"/>
    <property type="molecule type" value="Genomic_DNA"/>
</dbReference>
<evidence type="ECO:0000256" key="1">
    <source>
        <dbReference type="SAM" id="MobiDB-lite"/>
    </source>
</evidence>
<dbReference type="EMBL" id="CM016762">
    <property type="protein sequence ID" value="TMS39165.1"/>
    <property type="molecule type" value="Genomic_DNA"/>
</dbReference>
<feature type="region of interest" description="Disordered" evidence="1">
    <location>
        <begin position="1"/>
        <end position="73"/>
    </location>
</feature>
<dbReference type="InterPro" id="IPR005162">
    <property type="entry name" value="Retrotrans_gag_dom"/>
</dbReference>
<keyword evidence="4" id="KW-1185">Reference proteome</keyword>
<evidence type="ECO:0000313" key="4">
    <source>
        <dbReference type="Proteomes" id="UP000298663"/>
    </source>
</evidence>
<feature type="region of interest" description="Disordered" evidence="1">
    <location>
        <begin position="291"/>
        <end position="352"/>
    </location>
</feature>
<comment type="caution">
    <text evidence="3">The sequence shown here is derived from an EMBL/GenBank/DDBJ whole genome shotgun (WGS) entry which is preliminary data.</text>
</comment>
<feature type="domain" description="Retrotransposon gag" evidence="2">
    <location>
        <begin position="136"/>
        <end position="236"/>
    </location>
</feature>
<evidence type="ECO:0000313" key="3">
    <source>
        <dbReference type="EMBL" id="TMS39165.1"/>
    </source>
</evidence>
<protein>
    <recommendedName>
        <fullName evidence="2">Retrotransposon gag domain-containing protein</fullName>
    </recommendedName>
</protein>
<evidence type="ECO:0000259" key="2">
    <source>
        <dbReference type="Pfam" id="PF03732"/>
    </source>
</evidence>
<dbReference type="AlphaFoldDB" id="A0A4U8V1E6"/>
<gene>
    <name evidence="3" type="ORF">L596_005735</name>
</gene>
<dbReference type="PANTHER" id="PTHR33223:SF6">
    <property type="entry name" value="CCHC-TYPE DOMAIN-CONTAINING PROTEIN"/>
    <property type="match status" value="1"/>
</dbReference>
<feature type="compositionally biased region" description="Low complexity" evidence="1">
    <location>
        <begin position="16"/>
        <end position="25"/>
    </location>
</feature>
<organism evidence="3 4">
    <name type="scientific">Steinernema carpocapsae</name>
    <name type="common">Entomopathogenic nematode</name>
    <dbReference type="NCBI Taxonomy" id="34508"/>
    <lineage>
        <taxon>Eukaryota</taxon>
        <taxon>Metazoa</taxon>
        <taxon>Ecdysozoa</taxon>
        <taxon>Nematoda</taxon>
        <taxon>Chromadorea</taxon>
        <taxon>Rhabditida</taxon>
        <taxon>Tylenchina</taxon>
        <taxon>Panagrolaimomorpha</taxon>
        <taxon>Strongyloidoidea</taxon>
        <taxon>Steinernematidae</taxon>
        <taxon>Steinernema</taxon>
    </lineage>
</organism>
<accession>A0A4U8V1E6</accession>
<dbReference type="PANTHER" id="PTHR33223">
    <property type="entry name" value="CCHC-TYPE DOMAIN-CONTAINING PROTEIN"/>
    <property type="match status" value="1"/>
</dbReference>
<dbReference type="Proteomes" id="UP000298663">
    <property type="component" value="Chromosome X"/>
</dbReference>
<reference evidence="3 4" key="2">
    <citation type="journal article" date="2019" name="G3 (Bethesda)">
        <title>Hybrid Assembly of the Genome of the Entomopathogenic Nematode Steinernema carpocapsae Identifies the X-Chromosome.</title>
        <authorList>
            <person name="Serra L."/>
            <person name="Macchietto M."/>
            <person name="Macias-Munoz A."/>
            <person name="McGill C.J."/>
            <person name="Rodriguez I.M."/>
            <person name="Rodriguez B."/>
            <person name="Murad R."/>
            <person name="Mortazavi A."/>
        </authorList>
    </citation>
    <scope>NUCLEOTIDE SEQUENCE [LARGE SCALE GENOMIC DNA]</scope>
    <source>
        <strain evidence="3 4">ALL</strain>
    </source>
</reference>
<feature type="compositionally biased region" description="Basic and acidic residues" evidence="1">
    <location>
        <begin position="293"/>
        <end position="312"/>
    </location>
</feature>
<reference evidence="3 4" key="1">
    <citation type="journal article" date="2015" name="Genome Biol.">
        <title>Comparative genomics of Steinernema reveals deeply conserved gene regulatory networks.</title>
        <authorList>
            <person name="Dillman A.R."/>
            <person name="Macchietto M."/>
            <person name="Porter C.F."/>
            <person name="Rogers A."/>
            <person name="Williams B."/>
            <person name="Antoshechkin I."/>
            <person name="Lee M.M."/>
            <person name="Goodwin Z."/>
            <person name="Lu X."/>
            <person name="Lewis E.E."/>
            <person name="Goodrich-Blair H."/>
            <person name="Stock S.P."/>
            <person name="Adams B.J."/>
            <person name="Sternberg P.W."/>
            <person name="Mortazavi A."/>
        </authorList>
    </citation>
    <scope>NUCLEOTIDE SEQUENCE [LARGE SCALE GENOMIC DNA]</scope>
    <source>
        <strain evidence="3 4">ALL</strain>
    </source>
</reference>
<proteinExistence type="predicted"/>